<accession>A0A2M8LGG8</accession>
<dbReference type="Gene3D" id="2.60.120.1140">
    <property type="entry name" value="Protein of unknown function DUF192"/>
    <property type="match status" value="1"/>
</dbReference>
<proteinExistence type="predicted"/>
<dbReference type="PANTHER" id="PTHR37953">
    <property type="entry name" value="UPF0127 PROTEIN MJ1496"/>
    <property type="match status" value="1"/>
</dbReference>
<sequence length="151" mass="16971">MRKLILPIFFILGVMGVLSLRSSQAPETERSIVVFPNGAEVVVDIADEHAERVQGLSGREHLEEREGLLFLHETREIQRYWMKEMNFPIDIIWLLEGEVIGFVEDAQPEDPVVTVYTSPAPVDAVLEVSAGFINSHSVKMGDILDIRVVSQ</sequence>
<dbReference type="PANTHER" id="PTHR37953:SF1">
    <property type="entry name" value="UPF0127 PROTEIN MJ1496"/>
    <property type="match status" value="1"/>
</dbReference>
<dbReference type="Proteomes" id="UP000231436">
    <property type="component" value="Unassembled WGS sequence"/>
</dbReference>
<comment type="caution">
    <text evidence="1">The sequence shown here is derived from an EMBL/GenBank/DDBJ whole genome shotgun (WGS) entry which is preliminary data.</text>
</comment>
<gene>
    <name evidence="1" type="ORF">COV05_04190</name>
</gene>
<protein>
    <recommendedName>
        <fullName evidence="3">DUF192 domain-containing protein</fullName>
    </recommendedName>
</protein>
<evidence type="ECO:0000313" key="2">
    <source>
        <dbReference type="Proteomes" id="UP000231436"/>
    </source>
</evidence>
<dbReference type="AlphaFoldDB" id="A0A2M8LGG8"/>
<organism evidence="1 2">
    <name type="scientific">Candidatus Uhrbacteria bacterium CG10_big_fil_rev_8_21_14_0_10_48_16</name>
    <dbReference type="NCBI Taxonomy" id="1975038"/>
    <lineage>
        <taxon>Bacteria</taxon>
        <taxon>Candidatus Uhriibacteriota</taxon>
    </lineage>
</organism>
<evidence type="ECO:0000313" key="1">
    <source>
        <dbReference type="EMBL" id="PJE76540.1"/>
    </source>
</evidence>
<dbReference type="EMBL" id="PFEU01000018">
    <property type="protein sequence ID" value="PJE76540.1"/>
    <property type="molecule type" value="Genomic_DNA"/>
</dbReference>
<evidence type="ECO:0008006" key="3">
    <source>
        <dbReference type="Google" id="ProtNLM"/>
    </source>
</evidence>
<reference evidence="2" key="1">
    <citation type="submission" date="2017-09" db="EMBL/GenBank/DDBJ databases">
        <title>Depth-based differentiation of microbial function through sediment-hosted aquifers and enrichment of novel symbionts in the deep terrestrial subsurface.</title>
        <authorList>
            <person name="Probst A.J."/>
            <person name="Ladd B."/>
            <person name="Jarett J.K."/>
            <person name="Geller-Mcgrath D.E."/>
            <person name="Sieber C.M.K."/>
            <person name="Emerson J.B."/>
            <person name="Anantharaman K."/>
            <person name="Thomas B.C."/>
            <person name="Malmstrom R."/>
            <person name="Stieglmeier M."/>
            <person name="Klingl A."/>
            <person name="Woyke T."/>
            <person name="Ryan C.M."/>
            <person name="Banfield J.F."/>
        </authorList>
    </citation>
    <scope>NUCLEOTIDE SEQUENCE [LARGE SCALE GENOMIC DNA]</scope>
</reference>
<name>A0A2M8LGG8_9BACT</name>
<dbReference type="InterPro" id="IPR003795">
    <property type="entry name" value="DUF192"/>
</dbReference>
<dbReference type="Pfam" id="PF02643">
    <property type="entry name" value="DUF192"/>
    <property type="match status" value="1"/>
</dbReference>
<dbReference type="InterPro" id="IPR038695">
    <property type="entry name" value="Saro_0823-like_sf"/>
</dbReference>